<dbReference type="InterPro" id="IPR042099">
    <property type="entry name" value="ANL_N_sf"/>
</dbReference>
<dbReference type="GO" id="GO:0031177">
    <property type="term" value="F:phosphopantetheine binding"/>
    <property type="evidence" value="ECO:0007669"/>
    <property type="project" value="TreeGrafter"/>
</dbReference>
<dbReference type="PANTHER" id="PTHR45527:SF1">
    <property type="entry name" value="FATTY ACID SYNTHASE"/>
    <property type="match status" value="1"/>
</dbReference>
<evidence type="ECO:0000313" key="1">
    <source>
        <dbReference type="EMBL" id="ORX95414.1"/>
    </source>
</evidence>
<gene>
    <name evidence="1" type="ORF">K493DRAFT_24895</name>
</gene>
<protein>
    <recommendedName>
        <fullName evidence="3">AMP-dependent synthetase/ligase domain-containing protein</fullName>
    </recommendedName>
</protein>
<comment type="caution">
    <text evidence="1">The sequence shown here is derived from an EMBL/GenBank/DDBJ whole genome shotgun (WGS) entry which is preliminary data.</text>
</comment>
<dbReference type="PANTHER" id="PTHR45527">
    <property type="entry name" value="NONRIBOSOMAL PEPTIDE SYNTHETASE"/>
    <property type="match status" value="1"/>
</dbReference>
<name>A0A1Y1YCS2_9FUNG</name>
<dbReference type="Gene3D" id="3.40.50.12780">
    <property type="entry name" value="N-terminal domain of ligase-like"/>
    <property type="match status" value="1"/>
</dbReference>
<organism evidence="1 2">
    <name type="scientific">Basidiobolus meristosporus CBS 931.73</name>
    <dbReference type="NCBI Taxonomy" id="1314790"/>
    <lineage>
        <taxon>Eukaryota</taxon>
        <taxon>Fungi</taxon>
        <taxon>Fungi incertae sedis</taxon>
        <taxon>Zoopagomycota</taxon>
        <taxon>Entomophthoromycotina</taxon>
        <taxon>Basidiobolomycetes</taxon>
        <taxon>Basidiobolales</taxon>
        <taxon>Basidiobolaceae</taxon>
        <taxon>Basidiobolus</taxon>
    </lineage>
</organism>
<sequence length="102" mass="11475">MVPAFEKQLLSVDRNSPVFTNVTGVCIHHLFEQQVELSPDRDAFQFEDMEPVTYKELNRQANRLAHLLDVFAIYTDDTNPAVASLTPSHLCYVIFTSGSTDG</sequence>
<dbReference type="AlphaFoldDB" id="A0A1Y1YCS2"/>
<dbReference type="GO" id="GO:0044550">
    <property type="term" value="P:secondary metabolite biosynthetic process"/>
    <property type="evidence" value="ECO:0007669"/>
    <property type="project" value="TreeGrafter"/>
</dbReference>
<dbReference type="SUPFAM" id="SSF56801">
    <property type="entry name" value="Acetyl-CoA synthetase-like"/>
    <property type="match status" value="1"/>
</dbReference>
<dbReference type="GO" id="GO:0043041">
    <property type="term" value="P:amino acid activation for nonribosomal peptide biosynthetic process"/>
    <property type="evidence" value="ECO:0007669"/>
    <property type="project" value="TreeGrafter"/>
</dbReference>
<reference evidence="1 2" key="1">
    <citation type="submission" date="2016-07" db="EMBL/GenBank/DDBJ databases">
        <title>Pervasive Adenine N6-methylation of Active Genes in Fungi.</title>
        <authorList>
            <consortium name="DOE Joint Genome Institute"/>
            <person name="Mondo S.J."/>
            <person name="Dannebaum R.O."/>
            <person name="Kuo R.C."/>
            <person name="Labutti K."/>
            <person name="Haridas S."/>
            <person name="Kuo A."/>
            <person name="Salamov A."/>
            <person name="Ahrendt S.R."/>
            <person name="Lipzen A."/>
            <person name="Sullivan W."/>
            <person name="Andreopoulos W.B."/>
            <person name="Clum A."/>
            <person name="Lindquist E."/>
            <person name="Daum C."/>
            <person name="Ramamoorthy G.K."/>
            <person name="Gryganskyi A."/>
            <person name="Culley D."/>
            <person name="Magnuson J.K."/>
            <person name="James T.Y."/>
            <person name="O'Malley M.A."/>
            <person name="Stajich J.E."/>
            <person name="Spatafora J.W."/>
            <person name="Visel A."/>
            <person name="Grigoriev I.V."/>
        </authorList>
    </citation>
    <scope>NUCLEOTIDE SEQUENCE [LARGE SCALE GENOMIC DNA]</scope>
    <source>
        <strain evidence="1 2">CBS 931.73</strain>
    </source>
</reference>
<dbReference type="OrthoDB" id="2428140at2759"/>
<dbReference type="EMBL" id="MCFE01000176">
    <property type="protein sequence ID" value="ORX95414.1"/>
    <property type="molecule type" value="Genomic_DNA"/>
</dbReference>
<evidence type="ECO:0008006" key="3">
    <source>
        <dbReference type="Google" id="ProtNLM"/>
    </source>
</evidence>
<accession>A0A1Y1YCS2</accession>
<dbReference type="Proteomes" id="UP000193498">
    <property type="component" value="Unassembled WGS sequence"/>
</dbReference>
<dbReference type="GO" id="GO:0005737">
    <property type="term" value="C:cytoplasm"/>
    <property type="evidence" value="ECO:0007669"/>
    <property type="project" value="TreeGrafter"/>
</dbReference>
<evidence type="ECO:0000313" key="2">
    <source>
        <dbReference type="Proteomes" id="UP000193498"/>
    </source>
</evidence>
<proteinExistence type="predicted"/>
<keyword evidence="2" id="KW-1185">Reference proteome</keyword>
<dbReference type="InParanoid" id="A0A1Y1YCS2"/>